<evidence type="ECO:0000313" key="1">
    <source>
        <dbReference type="EMBL" id="RDV13572.1"/>
    </source>
</evidence>
<accession>A0A3D8L9B5</accession>
<comment type="caution">
    <text evidence="1">The sequence shown here is derived from an EMBL/GenBank/DDBJ whole genome shotgun (WGS) entry which is preliminary data.</text>
</comment>
<proteinExistence type="predicted"/>
<dbReference type="EMBL" id="QRGR01000022">
    <property type="protein sequence ID" value="RDV13572.1"/>
    <property type="molecule type" value="Genomic_DNA"/>
</dbReference>
<sequence length="100" mass="11482">MRAKDDKMEKAANESLSKLNLRQLRQKWRSYRTRNIRQYHSSNQTKEAALAEVKAASLVILYSSKIASEPNHQISLLPLCKNPGYKQHLLYPTSTKILIG</sequence>
<dbReference type="Proteomes" id="UP000256708">
    <property type="component" value="Unassembled WGS sequence"/>
</dbReference>
<keyword evidence="2" id="KW-1185">Reference proteome</keyword>
<organism evidence="1 2">
    <name type="scientific">Pontibacter diazotrophicus</name>
    <dbReference type="NCBI Taxonomy" id="1400979"/>
    <lineage>
        <taxon>Bacteria</taxon>
        <taxon>Pseudomonadati</taxon>
        <taxon>Bacteroidota</taxon>
        <taxon>Cytophagia</taxon>
        <taxon>Cytophagales</taxon>
        <taxon>Hymenobacteraceae</taxon>
        <taxon>Pontibacter</taxon>
    </lineage>
</organism>
<dbReference type="AlphaFoldDB" id="A0A3D8L9B5"/>
<gene>
    <name evidence="1" type="ORF">DXT99_18715</name>
</gene>
<protein>
    <submittedName>
        <fullName evidence="1">Uncharacterized protein</fullName>
    </submittedName>
</protein>
<evidence type="ECO:0000313" key="2">
    <source>
        <dbReference type="Proteomes" id="UP000256708"/>
    </source>
</evidence>
<reference evidence="2" key="1">
    <citation type="submission" date="2018-08" db="EMBL/GenBank/DDBJ databases">
        <authorList>
            <person name="Liu Z.-W."/>
            <person name="Du Z.-J."/>
        </authorList>
    </citation>
    <scope>NUCLEOTIDE SEQUENCE [LARGE SCALE GENOMIC DNA]</scope>
    <source>
        <strain evidence="2">H4X</strain>
    </source>
</reference>
<name>A0A3D8L9B5_9BACT</name>